<dbReference type="Gene3D" id="1.20.920.10">
    <property type="entry name" value="Bromodomain-like"/>
    <property type="match status" value="2"/>
</dbReference>
<feature type="domain" description="Bromo" evidence="12">
    <location>
        <begin position="331"/>
        <end position="401"/>
    </location>
</feature>
<evidence type="ECO:0000256" key="6">
    <source>
        <dbReference type="ARBA" id="ARBA00023117"/>
    </source>
</evidence>
<keyword evidence="3" id="KW-0677">Repeat</keyword>
<evidence type="ECO:0000313" key="15">
    <source>
        <dbReference type="Proteomes" id="UP000644660"/>
    </source>
</evidence>
<feature type="compositionally biased region" description="Polar residues" evidence="11">
    <location>
        <begin position="177"/>
        <end position="188"/>
    </location>
</feature>
<dbReference type="SMART" id="SM00439">
    <property type="entry name" value="BAH"/>
    <property type="match status" value="1"/>
</dbReference>
<comment type="caution">
    <text evidence="14">The sequence shown here is derived from an EMBL/GenBank/DDBJ whole genome shotgun (WGS) entry which is preliminary data.</text>
</comment>
<dbReference type="InterPro" id="IPR001025">
    <property type="entry name" value="BAH_dom"/>
</dbReference>
<evidence type="ECO:0000256" key="8">
    <source>
        <dbReference type="ARBA" id="ARBA00023242"/>
    </source>
</evidence>
<dbReference type="InterPro" id="IPR043151">
    <property type="entry name" value="BAH_sf"/>
</dbReference>
<evidence type="ECO:0000259" key="13">
    <source>
        <dbReference type="PROSITE" id="PS51038"/>
    </source>
</evidence>
<evidence type="ECO:0000256" key="1">
    <source>
        <dbReference type="ARBA" id="ARBA00004123"/>
    </source>
</evidence>
<dbReference type="GO" id="GO:0003682">
    <property type="term" value="F:chromatin binding"/>
    <property type="evidence" value="ECO:0007669"/>
    <property type="project" value="InterPro"/>
</dbReference>
<dbReference type="Pfam" id="PF00439">
    <property type="entry name" value="Bromodomain"/>
    <property type="match status" value="2"/>
</dbReference>
<dbReference type="GO" id="GO:0006368">
    <property type="term" value="P:transcription elongation by RNA polymerase II"/>
    <property type="evidence" value="ECO:0007669"/>
    <property type="project" value="TreeGrafter"/>
</dbReference>
<dbReference type="Proteomes" id="UP000644660">
    <property type="component" value="Unassembled WGS sequence"/>
</dbReference>
<keyword evidence="6 10" id="KW-0103">Bromodomain</keyword>
<keyword evidence="8" id="KW-0539">Nucleus</keyword>
<dbReference type="FunFam" id="2.30.30.490:FF:000016">
    <property type="entry name" value="RSC complex member"/>
    <property type="match status" value="1"/>
</dbReference>
<evidence type="ECO:0000256" key="4">
    <source>
        <dbReference type="ARBA" id="ARBA00022853"/>
    </source>
</evidence>
<dbReference type="GO" id="GO:0016586">
    <property type="term" value="C:RSC-type complex"/>
    <property type="evidence" value="ECO:0007669"/>
    <property type="project" value="InterPro"/>
</dbReference>
<name>A0A8H2ZMP2_9SACH</name>
<feature type="compositionally biased region" description="Basic and acidic residues" evidence="11">
    <location>
        <begin position="161"/>
        <end position="172"/>
    </location>
</feature>
<dbReference type="GO" id="GO:0006338">
    <property type="term" value="P:chromatin remodeling"/>
    <property type="evidence" value="ECO:0007669"/>
    <property type="project" value="InterPro"/>
</dbReference>
<protein>
    <submittedName>
        <fullName evidence="14">Similar to Saccharomyces cerevisiae YGR056W RSC1 Component of the RSC chromatin remodeling complex</fullName>
    </submittedName>
</protein>
<evidence type="ECO:0000256" key="2">
    <source>
        <dbReference type="ARBA" id="ARBA00022553"/>
    </source>
</evidence>
<evidence type="ECO:0000313" key="14">
    <source>
        <dbReference type="EMBL" id="CAB4257287.1"/>
    </source>
</evidence>
<sequence length="1029" mass="117713">MSNELDLLHERVKNEFKKLFTLKDAITGLELSPVFNTLPQKKDYPDYYVIITNPVSFNTLRKRIPNYTDAVEFMNDVARIPWNAKTYNAKNSEIYRYALVLEDYLENTLLKNLQQFYPNLTYPDLGPLPDEKNVSTKQMEETKINDDNQIQKKIHVTYKMPTEEKKDEKEPPAPEIDNQQKSEYTPTHVPNPTPIKPMQEEKIMPQTVIPLPTQITPAGVESTTPVNTNTSNSTIYDMTPVQATATTVNNNNSLVPTITSKETTPVSRNMSTTPQRTTLSASSYNNNKVPSTGSKKTHIRRGRPPIIDLPYIQRMKNILKVLKRELDPSGSKKGILAQFEKLPDRNKMADYYTIVLNPICIDDMWKKIKTRRYKNFNEFQVDFQLLLDNFKIYYSTVREIQGLNTISVLEKTFRMVSDVELAKPDSDYIPEGEFRYPIDEIITDGKTYCIGDWVFLNNPNDPNKPIVGQIFKLWSTPDGKKWLNACWYFRPEQTVHRADRLFYKNEVMKTGQYRDHPIEDIRGKCFVVHFTRFQRSDPIINLEGPLFICEFRYNENDKIFNKIRTWKACLPEEIRDIEDQNIPVNGRKFFKYPSPIKHLLPPSATFDDPIPEPRRGLPNAPPLVGAVYIRPKVPRDDLGEYATSDECPRYVIRPGDPQEDGQIDYINGTILTNSSTHGSTIPRRVDSSSSLNIGNNASPVPSGPHPKYISNADKMRDTMKIDHTKMQEQAIPKVPINKGNIPYNSNYQSMNQQAGFDGNNMNINMVDQIPLNMIPNVNSRGSISTNQVPYKSVSKAGSRLVENNDIKPMITKQQQKVQTSKSIASLLQILQTKNSVSQVMVDAPNTYTLPSDVIQRDPYVYAVDHGSISRRYTKQDIALRHRLNTKNETLWFRGPGMAITERIINLGDRSLQLPINELFKVQEEQQPDIKETKSFEIEEMEEIVINNPTDPTQEEVVVSTTPLVNGHKTITLNNDDASDEVNIITAKDPQQPKKPRIDDITENIEGPFVHGLRASSTFIAYKLRTNAAK</sequence>
<evidence type="ECO:0000256" key="9">
    <source>
        <dbReference type="ARBA" id="ARBA00061403"/>
    </source>
</evidence>
<proteinExistence type="inferred from homology"/>
<dbReference type="CDD" id="cd04717">
    <property type="entry name" value="BAH_polybromo"/>
    <property type="match status" value="1"/>
</dbReference>
<comment type="subcellular location">
    <subcellularLocation>
        <location evidence="1">Nucleus</location>
    </subcellularLocation>
</comment>
<keyword evidence="2" id="KW-0597">Phosphoprotein</keyword>
<dbReference type="InterPro" id="IPR037382">
    <property type="entry name" value="Rsc/polybromo"/>
</dbReference>
<feature type="domain" description="BAH" evidence="13">
    <location>
        <begin position="446"/>
        <end position="564"/>
    </location>
</feature>
<dbReference type="PROSITE" id="PS51038">
    <property type="entry name" value="BAH"/>
    <property type="match status" value="1"/>
</dbReference>
<evidence type="ECO:0000256" key="11">
    <source>
        <dbReference type="SAM" id="MobiDB-lite"/>
    </source>
</evidence>
<accession>A0A8H2ZMP2</accession>
<feature type="region of interest" description="Disordered" evidence="11">
    <location>
        <begin position="263"/>
        <end position="300"/>
    </location>
</feature>
<dbReference type="EMBL" id="CAEFZW010000014">
    <property type="protein sequence ID" value="CAB4257287.1"/>
    <property type="molecule type" value="Genomic_DNA"/>
</dbReference>
<evidence type="ECO:0000256" key="3">
    <source>
        <dbReference type="ARBA" id="ARBA00022737"/>
    </source>
</evidence>
<feature type="region of interest" description="Disordered" evidence="11">
    <location>
        <begin position="159"/>
        <end position="193"/>
    </location>
</feature>
<comment type="similarity">
    <text evidence="9">Belongs to the RSC1 family.</text>
</comment>
<evidence type="ECO:0000256" key="7">
    <source>
        <dbReference type="ARBA" id="ARBA00023163"/>
    </source>
</evidence>
<evidence type="ECO:0000256" key="10">
    <source>
        <dbReference type="PROSITE-ProRule" id="PRU00035"/>
    </source>
</evidence>
<dbReference type="SUPFAM" id="SSF47370">
    <property type="entry name" value="Bromodomain"/>
    <property type="match status" value="2"/>
</dbReference>
<dbReference type="PANTHER" id="PTHR16062">
    <property type="entry name" value="SWI/SNF-RELATED"/>
    <property type="match status" value="1"/>
</dbReference>
<reference evidence="14 15" key="1">
    <citation type="submission" date="2020-05" db="EMBL/GenBank/DDBJ databases">
        <authorList>
            <person name="Casaregola S."/>
            <person name="Devillers H."/>
            <person name="Grondin C."/>
        </authorList>
    </citation>
    <scope>NUCLEOTIDE SEQUENCE [LARGE SCALE GENOMIC DNA]</scope>
    <source>
        <strain evidence="14 15">CLIB 1767</strain>
    </source>
</reference>
<gene>
    <name evidence="14" type="ORF">KABA2_14S00748</name>
</gene>
<organism evidence="14 15">
    <name type="scientific">Maudiozyma barnettii</name>
    <dbReference type="NCBI Taxonomy" id="61262"/>
    <lineage>
        <taxon>Eukaryota</taxon>
        <taxon>Fungi</taxon>
        <taxon>Dikarya</taxon>
        <taxon>Ascomycota</taxon>
        <taxon>Saccharomycotina</taxon>
        <taxon>Saccharomycetes</taxon>
        <taxon>Saccharomycetales</taxon>
        <taxon>Saccharomycetaceae</taxon>
        <taxon>Maudiozyma</taxon>
    </lineage>
</organism>
<dbReference type="GeneID" id="64860402"/>
<dbReference type="RefSeq" id="XP_041409131.1">
    <property type="nucleotide sequence ID" value="XM_041553197.1"/>
</dbReference>
<keyword evidence="7" id="KW-0804">Transcription</keyword>
<dbReference type="AlphaFoldDB" id="A0A8H2ZMP2"/>
<feature type="domain" description="Bromo" evidence="12">
    <location>
        <begin position="27"/>
        <end position="95"/>
    </location>
</feature>
<keyword evidence="4" id="KW-0156">Chromatin regulator</keyword>
<dbReference type="Gene3D" id="2.30.30.490">
    <property type="match status" value="1"/>
</dbReference>
<dbReference type="PROSITE" id="PS50014">
    <property type="entry name" value="BROMODOMAIN_2"/>
    <property type="match status" value="2"/>
</dbReference>
<keyword evidence="15" id="KW-1185">Reference proteome</keyword>
<feature type="compositionally biased region" description="Polar residues" evidence="11">
    <location>
        <begin position="263"/>
        <end position="294"/>
    </location>
</feature>
<dbReference type="OrthoDB" id="1742084at2759"/>
<dbReference type="Pfam" id="PF01426">
    <property type="entry name" value="BAH"/>
    <property type="match status" value="1"/>
</dbReference>
<evidence type="ECO:0000256" key="5">
    <source>
        <dbReference type="ARBA" id="ARBA00023015"/>
    </source>
</evidence>
<dbReference type="InterPro" id="IPR001487">
    <property type="entry name" value="Bromodomain"/>
</dbReference>
<dbReference type="InterPro" id="IPR036427">
    <property type="entry name" value="Bromodomain-like_sf"/>
</dbReference>
<dbReference type="PANTHER" id="PTHR16062:SF21">
    <property type="entry name" value="CHROMATIN STRUCTURE-REMODELING COMPLEX SUBUNIT RSC1-RELATED"/>
    <property type="match status" value="1"/>
</dbReference>
<evidence type="ECO:0000259" key="12">
    <source>
        <dbReference type="PROSITE" id="PS50014"/>
    </source>
</evidence>
<dbReference type="SMART" id="SM00297">
    <property type="entry name" value="BROMO"/>
    <property type="match status" value="2"/>
</dbReference>
<keyword evidence="5" id="KW-0805">Transcription regulation</keyword>